<dbReference type="Pfam" id="PF01832">
    <property type="entry name" value="Glucosaminidase"/>
    <property type="match status" value="1"/>
</dbReference>
<feature type="signal peptide" evidence="1">
    <location>
        <begin position="1"/>
        <end position="27"/>
    </location>
</feature>
<dbReference type="AlphaFoldDB" id="A0A6N8U5T9"/>
<dbReference type="Proteomes" id="UP000434036">
    <property type="component" value="Unassembled WGS sequence"/>
</dbReference>
<evidence type="ECO:0000259" key="2">
    <source>
        <dbReference type="PROSITE" id="PS51766"/>
    </source>
</evidence>
<dbReference type="Gene3D" id="1.10.530.10">
    <property type="match status" value="1"/>
</dbReference>
<keyword evidence="1" id="KW-0732">Signal</keyword>
<dbReference type="CDD" id="cd14256">
    <property type="entry name" value="Dockerin_I"/>
    <property type="match status" value="1"/>
</dbReference>
<feature type="chain" id="PRO_5026827766" description="Dockerin domain-containing protein" evidence="1">
    <location>
        <begin position="28"/>
        <end position="620"/>
    </location>
</feature>
<dbReference type="Gene3D" id="2.30.30.40">
    <property type="entry name" value="SH3 Domains"/>
    <property type="match status" value="1"/>
</dbReference>
<dbReference type="InterPro" id="IPR036439">
    <property type="entry name" value="Dockerin_dom_sf"/>
</dbReference>
<dbReference type="InterPro" id="IPR002901">
    <property type="entry name" value="MGlyc_endo_b_GlcNAc-like_dom"/>
</dbReference>
<evidence type="ECO:0000256" key="1">
    <source>
        <dbReference type="SAM" id="SignalP"/>
    </source>
</evidence>
<dbReference type="EMBL" id="WUUQ01000002">
    <property type="protein sequence ID" value="MXQ73432.1"/>
    <property type="molecule type" value="Genomic_DNA"/>
</dbReference>
<protein>
    <recommendedName>
        <fullName evidence="2">Dockerin domain-containing protein</fullName>
    </recommendedName>
</protein>
<sequence length="620" mass="68450">MTKIWKMGTVLFLGAALLSSFAYPLHAEDSVTGEGTIIDVDEHGNVSFIEPKENDISEELKKQYENTDTYEVVSTIGNYKQVIGTYDSFEEAKQMKNLRSRMRSTGDVTIEGNGLLRDVQYGTVDFKTKANTSTTTYYQNADKSGVQGYLNGNSASDGAYLGTNADGSMVKFKMSGVTAWVSINDVVIRDFNNSYNSYYKIYDATGYLCHYVSFQADSTKGQSYSGGIVVGKAPSYLKRGTYYYSYDGIYFYTDYSLMINDYKNGVSTHAVNADSPYYNYFQYLPFRTKTNFTAGQLNQLVITETHNNAASKLMNTGSLFINQQNKYGVNAAMMLSGGAIESAWGTSSYAVNRNNLFGHMAYDSDPDNAANYATIEDGIAAHAKTYLSDGYLNPKDSRYFGPQFGNKNGGINFKYASDPNLGEKYASIMYDIEFDNGEKNIDYGKYTIGIVNGWSLNVRKEATTSSKALYQTSPWGGQPVVILGKVSGQAVNGNTTWYKIQSDAVLTSDRSAVQGIGNYDFDRDYGYVSAEYVDVIYNNGNIPNTDPEPTPDPNYKLGDVNNDGKISTMDYVLVKNHILQLGNLTGKAAIAADVNKDGKISTMDYVLIKNHILGISHITE</sequence>
<feature type="domain" description="Dockerin" evidence="2">
    <location>
        <begin position="553"/>
        <end position="620"/>
    </location>
</feature>
<keyword evidence="4" id="KW-1185">Reference proteome</keyword>
<dbReference type="InterPro" id="IPR018247">
    <property type="entry name" value="EF_Hand_1_Ca_BS"/>
</dbReference>
<evidence type="ECO:0000313" key="3">
    <source>
        <dbReference type="EMBL" id="MXQ73432.1"/>
    </source>
</evidence>
<dbReference type="GO" id="GO:0004040">
    <property type="term" value="F:amidase activity"/>
    <property type="evidence" value="ECO:0007669"/>
    <property type="project" value="InterPro"/>
</dbReference>
<evidence type="ECO:0000313" key="4">
    <source>
        <dbReference type="Proteomes" id="UP000434036"/>
    </source>
</evidence>
<proteinExistence type="predicted"/>
<name>A0A6N8U5T9_9FIRM</name>
<dbReference type="PROSITE" id="PS51766">
    <property type="entry name" value="DOCKERIN"/>
    <property type="match status" value="1"/>
</dbReference>
<dbReference type="Pfam" id="PF00404">
    <property type="entry name" value="Dockerin_1"/>
    <property type="match status" value="1"/>
</dbReference>
<dbReference type="GO" id="GO:0000272">
    <property type="term" value="P:polysaccharide catabolic process"/>
    <property type="evidence" value="ECO:0007669"/>
    <property type="project" value="InterPro"/>
</dbReference>
<dbReference type="RefSeq" id="WP_160624888.1">
    <property type="nucleotide sequence ID" value="NZ_WUUQ01000002.1"/>
</dbReference>
<dbReference type="PROSITE" id="PS00018">
    <property type="entry name" value="EF_HAND_1"/>
    <property type="match status" value="2"/>
</dbReference>
<reference evidence="3 4" key="1">
    <citation type="submission" date="2019-12" db="EMBL/GenBank/DDBJ databases">
        <authorList>
            <person name="Yang R."/>
        </authorList>
    </citation>
    <scope>NUCLEOTIDE SEQUENCE [LARGE SCALE GENOMIC DNA]</scope>
    <source>
        <strain evidence="3 4">DONG20-135</strain>
    </source>
</reference>
<comment type="caution">
    <text evidence="3">The sequence shown here is derived from an EMBL/GenBank/DDBJ whole genome shotgun (WGS) entry which is preliminary data.</text>
</comment>
<gene>
    <name evidence="3" type="ORF">GSF08_05745</name>
</gene>
<reference evidence="3 4" key="2">
    <citation type="submission" date="2020-01" db="EMBL/GenBank/DDBJ databases">
        <title>Clostridiaceae sp. nov. isolated from the gut of human by culturomics.</title>
        <authorList>
            <person name="Chang Y."/>
        </authorList>
    </citation>
    <scope>NUCLEOTIDE SEQUENCE [LARGE SCALE GENOMIC DNA]</scope>
    <source>
        <strain evidence="3 4">DONG20-135</strain>
    </source>
</reference>
<organism evidence="3 4">
    <name type="scientific">Copranaerobaculum intestinale</name>
    <dbReference type="NCBI Taxonomy" id="2692629"/>
    <lineage>
        <taxon>Bacteria</taxon>
        <taxon>Bacillati</taxon>
        <taxon>Bacillota</taxon>
        <taxon>Erysipelotrichia</taxon>
        <taxon>Erysipelotrichales</taxon>
        <taxon>Erysipelotrichaceae</taxon>
        <taxon>Copranaerobaculum</taxon>
    </lineage>
</organism>
<dbReference type="InterPro" id="IPR002105">
    <property type="entry name" value="Dockerin_1_rpt"/>
</dbReference>
<dbReference type="GO" id="GO:0004553">
    <property type="term" value="F:hydrolase activity, hydrolyzing O-glycosyl compounds"/>
    <property type="evidence" value="ECO:0007669"/>
    <property type="project" value="InterPro"/>
</dbReference>
<dbReference type="InterPro" id="IPR016134">
    <property type="entry name" value="Dockerin_dom"/>
</dbReference>
<dbReference type="SUPFAM" id="SSF63446">
    <property type="entry name" value="Type I dockerin domain"/>
    <property type="match status" value="1"/>
</dbReference>
<dbReference type="Gene3D" id="1.10.1330.10">
    <property type="entry name" value="Dockerin domain"/>
    <property type="match status" value="1"/>
</dbReference>
<accession>A0A6N8U5T9</accession>